<feature type="non-terminal residue" evidence="1">
    <location>
        <position position="1"/>
    </location>
</feature>
<dbReference type="EMBL" id="AB588741">
    <property type="protein sequence ID" value="BAJ19151.1"/>
    <property type="molecule type" value="Genomic_DNA"/>
</dbReference>
<protein>
    <submittedName>
        <fullName evidence="1">Photosynthetic reaction center M subunit protein</fullName>
    </submittedName>
</protein>
<gene>
    <name evidence="1" type="primary">pufM</name>
</gene>
<evidence type="ECO:0000313" key="1">
    <source>
        <dbReference type="EMBL" id="BAJ19151.1"/>
    </source>
</evidence>
<feature type="non-terminal residue" evidence="1">
    <location>
        <position position="76"/>
    </location>
</feature>
<sequence length="76" mass="8194">HGPAPEQSSAFKSGTTVHSLLDLTLATVAAHGENGRTVHREQQSRTIQERDREAVEGIVVQAAVLDREVVGPVQVR</sequence>
<organism evidence="1">
    <name type="scientific">Rhodopseudomonas palustris</name>
    <dbReference type="NCBI Taxonomy" id="1076"/>
    <lineage>
        <taxon>Bacteria</taxon>
        <taxon>Pseudomonadati</taxon>
        <taxon>Pseudomonadota</taxon>
        <taxon>Alphaproteobacteria</taxon>
        <taxon>Hyphomicrobiales</taxon>
        <taxon>Nitrobacteraceae</taxon>
        <taxon>Rhodopseudomonas</taxon>
    </lineage>
</organism>
<accession>E1CKY0</accession>
<name>E1CKY0_RHOPL</name>
<proteinExistence type="predicted"/>
<dbReference type="AlphaFoldDB" id="E1CKY0"/>
<reference evidence="1" key="1">
    <citation type="submission" date="2010-09" db="EMBL/GenBank/DDBJ databases">
        <title>The Genotype Diversity of Rhodopseudomonas palustris in Different Habitats.</title>
        <authorList>
            <person name="Feng Y."/>
            <person name="Wu J."/>
            <person name="Wang Y."/>
            <person name="Lin X."/>
        </authorList>
    </citation>
    <scope>NUCLEOTIDE SEQUENCE</scope>
</reference>